<dbReference type="Gene3D" id="1.20.5.430">
    <property type="match status" value="1"/>
</dbReference>
<evidence type="ECO:0000256" key="6">
    <source>
        <dbReference type="ARBA" id="ARBA00022737"/>
    </source>
</evidence>
<dbReference type="FunFam" id="1.20.58.1880:FF:000002">
    <property type="entry name" value="nuclear receptor corepressor 2 isoform X1"/>
    <property type="match status" value="1"/>
</dbReference>
<feature type="region of interest" description="Disordered" evidence="18">
    <location>
        <begin position="1405"/>
        <end position="1528"/>
    </location>
</feature>
<dbReference type="RefSeq" id="XP_029016714.1">
    <property type="nucleotide sequence ID" value="XM_029160881.3"/>
</dbReference>
<feature type="compositionally biased region" description="Low complexity" evidence="18">
    <location>
        <begin position="1896"/>
        <end position="1922"/>
    </location>
</feature>
<accession>A0A6P7NGC1</accession>
<evidence type="ECO:0000256" key="15">
    <source>
        <dbReference type="ARBA" id="ARBA00075960"/>
    </source>
</evidence>
<dbReference type="PROSITE" id="PS51293">
    <property type="entry name" value="SANT"/>
    <property type="match status" value="2"/>
</dbReference>
<evidence type="ECO:0000256" key="11">
    <source>
        <dbReference type="ARBA" id="ARBA00023163"/>
    </source>
</evidence>
<evidence type="ECO:0000259" key="19">
    <source>
        <dbReference type="PROSITE" id="PS50090"/>
    </source>
</evidence>
<dbReference type="GO" id="GO:0003677">
    <property type="term" value="F:DNA binding"/>
    <property type="evidence" value="ECO:0007669"/>
    <property type="project" value="UniProtKB-KW"/>
</dbReference>
<dbReference type="GO" id="GO:0000122">
    <property type="term" value="P:negative regulation of transcription by RNA polymerase II"/>
    <property type="evidence" value="ECO:0007669"/>
    <property type="project" value="TreeGrafter"/>
</dbReference>
<evidence type="ECO:0000256" key="10">
    <source>
        <dbReference type="ARBA" id="ARBA00023125"/>
    </source>
</evidence>
<dbReference type="FunFam" id="1.10.10.60:FF:000026">
    <property type="entry name" value="Nuclear receptor corepressor 2 isoform 1"/>
    <property type="match status" value="1"/>
</dbReference>
<evidence type="ECO:0000256" key="2">
    <source>
        <dbReference type="ARBA" id="ARBA00010097"/>
    </source>
</evidence>
<feature type="region of interest" description="Disordered" evidence="18">
    <location>
        <begin position="1989"/>
        <end position="2036"/>
    </location>
</feature>
<dbReference type="Proteomes" id="UP000515150">
    <property type="component" value="Chromosome 9"/>
</dbReference>
<feature type="region of interest" description="Disordered" evidence="18">
    <location>
        <begin position="1229"/>
        <end position="1251"/>
    </location>
</feature>
<dbReference type="InterPro" id="IPR001005">
    <property type="entry name" value="SANT/Myb"/>
</dbReference>
<evidence type="ECO:0000256" key="5">
    <source>
        <dbReference type="ARBA" id="ARBA00022553"/>
    </source>
</evidence>
<feature type="compositionally biased region" description="Basic and acidic residues" evidence="18">
    <location>
        <begin position="720"/>
        <end position="732"/>
    </location>
</feature>
<feature type="region of interest" description="Disordered" evidence="18">
    <location>
        <begin position="194"/>
        <end position="220"/>
    </location>
</feature>
<dbReference type="InterPro" id="IPR017884">
    <property type="entry name" value="SANT_dom"/>
</dbReference>
<feature type="compositionally biased region" description="Basic and acidic residues" evidence="18">
    <location>
        <begin position="1285"/>
        <end position="1302"/>
    </location>
</feature>
<feature type="compositionally biased region" description="Polar residues" evidence="18">
    <location>
        <begin position="2107"/>
        <end position="2117"/>
    </location>
</feature>
<keyword evidence="4" id="KW-0678">Repressor</keyword>
<evidence type="ECO:0000256" key="14">
    <source>
        <dbReference type="ARBA" id="ARBA00070044"/>
    </source>
</evidence>
<feature type="compositionally biased region" description="Basic and acidic residues" evidence="18">
    <location>
        <begin position="505"/>
        <end position="523"/>
    </location>
</feature>
<dbReference type="InterPro" id="IPR031557">
    <property type="entry name" value="N-CoR_GPS2_interact"/>
</dbReference>
<name>A0A6P7NGC1_BETSP</name>
<dbReference type="InterPro" id="IPR009057">
    <property type="entry name" value="Homeodomain-like_sf"/>
</dbReference>
<comment type="similarity">
    <text evidence="2">Belongs to the N-CoR nuclear receptor corepressors family.</text>
</comment>
<feature type="region of interest" description="Disordered" evidence="18">
    <location>
        <begin position="486"/>
        <end position="588"/>
    </location>
</feature>
<feature type="compositionally biased region" description="Low complexity" evidence="18">
    <location>
        <begin position="958"/>
        <end position="969"/>
    </location>
</feature>
<evidence type="ECO:0000259" key="20">
    <source>
        <dbReference type="PROSITE" id="PS51293"/>
    </source>
</evidence>
<comment type="subcellular location">
    <subcellularLocation>
        <location evidence="1">Nucleus</location>
    </subcellularLocation>
</comment>
<feature type="compositionally biased region" description="Basic and acidic residues" evidence="18">
    <location>
        <begin position="1417"/>
        <end position="1431"/>
    </location>
</feature>
<feature type="region of interest" description="Disordered" evidence="18">
    <location>
        <begin position="1284"/>
        <end position="1375"/>
    </location>
</feature>
<feature type="compositionally biased region" description="Gly residues" evidence="18">
    <location>
        <begin position="2363"/>
        <end position="2373"/>
    </location>
</feature>
<sequence length="2398" mass="264502">MSSHPQSVPPGRRTALDTRHLPNPATLPLQLQRAHADVGLVDYHPHARDYSSHLAQPHRRRPSLLSEFQPGNERGQEQHIRYDHIYLPEPSTQSEVEYAEIKRPRLEIGPESLMRPSSHRASLALGGAEDMAKERGSAIGKLEPISPVSPEHMDPDLDLVPARFSKEELIQNMDRVDREITMVEQQICKLRKKQQQLEEEAAKPHEPEQPSSPPPSEAKHRSLVQIIYDENRKKAEEAHRILEGLGPRVELPLYNQPSDTKQYHENIKINQAMRKKLILYFKRRNHARKQWEQKFCQRYDQLMEAWEKKVERIENNPRRRAKESKVREYYEKQFPEIRKQRELQERMQSRVGQRGGGLTSSAARSEHEVSEIIDGISEHENTEKQMRQLAVVPPMLFDAEQQRIKFINMNGLMDDPLKVYKDRQVMNMWSEQEKDTFREKFIQHPKNFGLIASFLERKTVAECVLFYYLTKKNENYKNIVRRNYRRRGRSQHSQQQQQQQVNRSSQEDKEKEEKEKEGERDEEKNEAEDKEDGMKDDTSGEDAEDKEPAVAVKGRRTANSQGRRKGRITRSMTSEVEETTTPPLNNELANLEMNESSRWTEEEMETAKKGLLQYGRNWSAIAKMVGSKTVSQCKNFYFNYKKRQKLDEILQQHKMKSEKERKARRRGKTLQNEETSAPFAAEEEEMEGSGASANEEEAPEDGEGGANNSSDTESLPSPHSSEDSKAKEEGSSRSKASSSAGEKEAAGSDMGQPGDEKPPFREDADLTIKQEVKTEAGDPNKEQLQSTLPSEATDKKPPAAEAEEVKSSAKSSKKDHGAKTGSNGDSDSSATCSADEVEETDSTDKNRITSPRPSLLNYTHDGVISSPVQKPMDLKQLKQRAAAIPPIMPEASMQGSQRSGGGKAVLPPHALALYQQQITMAHGESSQEVKQQQQLSGQSGKQQPYTPQAEREREALHSSSPRVRPRSPSNGDKDEKSRAFSPHSEAKKQALGSDDLRNSNLGRPVLSSYPMSPRDMAKISHDQHLLHFNSLQQAGHPLLTSLPQDSGRLAAVRPLTMPEPPPLISSTKPGGSITQGTPVQLHSPALGLDHGKVPPTQMGLPWIDQRKVGGPFPMVKQEQLSPRSSSSQPDNLSTQGAPHDSAAGRGSIPAVQGGSITKGIPGTRMHPEASLSYRGSITQGTPADVLYKGTITRLITEDSATRAEREQDEAAKGHVVYEGISAHIRTYDRAASQTPKDDGRGPGQPGEILGLKRPYDAMEGGISRGLPTRDSLSAANCEGLIGRAMPHDRDSPHHASYKDAHHIRGSISQGIPRHLDPQDGYLRREPKQMKRDGSPTRGSSSLSDSMKGRESMVTTVKEPGRSIHLIPREELRQPAKEGIVAQGAPMKQEAGGQGKRHDVRSIIASSPRSYHAAPSHLEMRPDRSRYEDAPKGRPSAVVSTASPIARSSPLTLGSQEGGKPHHSPVGYEDKGTLRNPYPGPSHRGSPLSREGSQRQHDGSNKNPPQERKATPTPRDMSATKSPLSSVTDQQTYERILEVYRQMPLAFDPAAFPRGIPIDPAAYYLPRHLAPNPAYPHHYPYFIRGFPETAALENRQTLLNDYITSQQMPQWPAAAAMAAQRSDLLRGLAPRDQALSLPYSAPPRGIIDLSQVPHLPVLVPPSAGAASSPMDRITYIPGPSSTFPGRPYTTSPISPVGSSHINKMQSTSSSSERERERDRERERERERDRERDRERERERDRERDRERERDRDRDRERERDREKGGSVGNVEHAPIWRPGTDHNLTSSSMRPVSQPYSHQHSPVSPRNQENVQQRPSVLHNTGGKSLSVGEHTGSSVLRPTPSGQTHYQGYSGHLQRIAVPPEAYPPAMDPSVAKEQGRDGGKSRGGLSKHVQEQLVPSGKSDSKLSSPSPGALYPGPYPSSSSRPQHLLPPQSDNPPARGESGTPSREKTQNKQMSIQEQELRVLGKTTMTAANFINAVIMRQISCETGMPETGSLVASGANDAQQKPEPHDLYHPPSEERLSPGQQPPSPCVKGSQRVVTLAQHISEVITKDYTRQSQQGYHGSPVLDLTRPPSASQLPPSSQDSGQGPRYLEGLSGERNKDRSPPQLKTSPISISNDGIEPVSPAGGSSEPEIQGGSSYPIEQGEQGMGSRSPPNASQHPAFFSKLTESTSAIVKSKKQEIIKKMTVVGSDGDFSAGQPGTEIFNMPASTTAGPVNVRSHPAPETPGNSIGLEAIIRKALMGKYDDQSEERSLSNAANTVGSALPLADDFSQGGGKSLKGSSRSNGRKTKSPGPGLSGGERPSSVSSVHSEGDCNRRTPLTNRVWEDRPSSTGSTPTPFLCNPLTMRLPSGTVSAPSPSSGQLGGQGPGSVPGQGRSWEDEPKPLLMSQYETLSDSE</sequence>
<feature type="region of interest" description="Disordered" evidence="18">
    <location>
        <begin position="53"/>
        <end position="72"/>
    </location>
</feature>
<feature type="compositionally biased region" description="Polar residues" evidence="18">
    <location>
        <begin position="570"/>
        <end position="583"/>
    </location>
</feature>
<evidence type="ECO:0000313" key="23">
    <source>
        <dbReference type="RefSeq" id="XP_029016714.1"/>
    </source>
</evidence>
<keyword evidence="7" id="KW-0007">Acetylation</keyword>
<feature type="compositionally biased region" description="Acidic residues" evidence="18">
    <location>
        <begin position="694"/>
        <end position="703"/>
    </location>
</feature>
<dbReference type="Pfam" id="PF00249">
    <property type="entry name" value="Myb_DNA-binding"/>
    <property type="match status" value="2"/>
</dbReference>
<dbReference type="GO" id="GO:0016604">
    <property type="term" value="C:nuclear body"/>
    <property type="evidence" value="ECO:0007669"/>
    <property type="project" value="UniProtKB-ARBA"/>
</dbReference>
<proteinExistence type="inferred from homology"/>
<dbReference type="Gene3D" id="1.10.10.60">
    <property type="entry name" value="Homeodomain-like"/>
    <property type="match status" value="1"/>
</dbReference>
<dbReference type="GO" id="GO:0032991">
    <property type="term" value="C:protein-containing complex"/>
    <property type="evidence" value="ECO:0007669"/>
    <property type="project" value="UniProtKB-ARBA"/>
</dbReference>
<comment type="function">
    <text evidence="13">Transcriptional corepressor that mediates the transcriptional repression activity of some nuclear receptors by promoting chromatin condensation, thus preventing access of the basal transcription. Acts by recruiting chromatin modifiers, such as histone deacetylases HDAC1, HDAC2 and HDAC3. Required to activate the histone deacetylase activity of HDAC3. Involved in the regulation BCL6-dependent of the germinal center (GC) reactions, mainly through the control of the GC B-cells proliferation and survival. Recruited by ZBTB7A to the androgen response elements/ARE on target genes, negatively regulates androgen receptor signaling and androgen-induced cell proliferation.</text>
</comment>
<evidence type="ECO:0000256" key="16">
    <source>
        <dbReference type="ARBA" id="ARBA00077861"/>
    </source>
</evidence>
<feature type="compositionally biased region" description="Basic and acidic residues" evidence="18">
    <location>
        <begin position="2005"/>
        <end position="2021"/>
    </location>
</feature>
<dbReference type="GO" id="GO:0000785">
    <property type="term" value="C:chromatin"/>
    <property type="evidence" value="ECO:0007669"/>
    <property type="project" value="TreeGrafter"/>
</dbReference>
<keyword evidence="6" id="KW-0677">Repeat</keyword>
<gene>
    <name evidence="23" type="primary">ncor2</name>
</gene>
<feature type="domain" description="SANT" evidence="20">
    <location>
        <begin position="424"/>
        <end position="475"/>
    </location>
</feature>
<feature type="compositionally biased region" description="Basic and acidic residues" evidence="18">
    <location>
        <begin position="792"/>
        <end position="818"/>
    </location>
</feature>
<feature type="compositionally biased region" description="Basic and acidic residues" evidence="18">
    <location>
        <begin position="649"/>
        <end position="661"/>
    </location>
</feature>
<dbReference type="KEGG" id="bspl:114861537"/>
<feature type="compositionally biased region" description="Basic and acidic residues" evidence="18">
    <location>
        <begin position="1313"/>
        <end position="1334"/>
    </location>
</feature>
<feature type="compositionally biased region" description="Low complexity" evidence="18">
    <location>
        <begin position="2072"/>
        <end position="2085"/>
    </location>
</feature>
<keyword evidence="11" id="KW-0804">Transcription</keyword>
<feature type="region of interest" description="Disordered" evidence="18">
    <location>
        <begin position="1"/>
        <end position="23"/>
    </location>
</feature>
<keyword evidence="12" id="KW-0539">Nucleus</keyword>
<evidence type="ECO:0000256" key="7">
    <source>
        <dbReference type="ARBA" id="ARBA00022990"/>
    </source>
</evidence>
<feature type="compositionally biased region" description="Low complexity" evidence="18">
    <location>
        <begin position="924"/>
        <end position="943"/>
    </location>
</feature>
<keyword evidence="5" id="KW-0597">Phosphoprotein</keyword>
<evidence type="ECO:0000256" key="4">
    <source>
        <dbReference type="ARBA" id="ARBA00022491"/>
    </source>
</evidence>
<dbReference type="GO" id="GO:0003714">
    <property type="term" value="F:transcription corepressor activity"/>
    <property type="evidence" value="ECO:0007669"/>
    <property type="project" value="TreeGrafter"/>
</dbReference>
<dbReference type="FunFam" id="1.20.5.430:FF:000001">
    <property type="entry name" value="Nuclear receptor corepressor 2 isoform 1"/>
    <property type="match status" value="1"/>
</dbReference>
<evidence type="ECO:0000256" key="12">
    <source>
        <dbReference type="ARBA" id="ARBA00023242"/>
    </source>
</evidence>
<keyword evidence="10" id="KW-0238">DNA-binding</keyword>
<dbReference type="PROSITE" id="PS50090">
    <property type="entry name" value="MYB_LIKE"/>
    <property type="match status" value="1"/>
</dbReference>
<dbReference type="Gene3D" id="1.20.58.1880">
    <property type="match status" value="1"/>
</dbReference>
<dbReference type="CTD" id="9612"/>
<keyword evidence="8" id="KW-0805">Transcription regulation</keyword>
<dbReference type="SUPFAM" id="SSF46689">
    <property type="entry name" value="Homeodomain-like"/>
    <property type="match status" value="2"/>
</dbReference>
<feature type="domain" description="HTH myb-type" evidence="21">
    <location>
        <begin position="598"/>
        <end position="645"/>
    </location>
</feature>
<evidence type="ECO:0000256" key="13">
    <source>
        <dbReference type="ARBA" id="ARBA00059816"/>
    </source>
</evidence>
<feature type="compositionally biased region" description="Polar residues" evidence="18">
    <location>
        <begin position="1678"/>
        <end position="1709"/>
    </location>
</feature>
<feature type="compositionally biased region" description="Basic and acidic residues" evidence="18">
    <location>
        <begin position="1491"/>
        <end position="1509"/>
    </location>
</feature>
<feature type="compositionally biased region" description="Basic and acidic residues" evidence="18">
    <location>
        <begin position="754"/>
        <end position="781"/>
    </location>
</feature>
<dbReference type="PROSITE" id="PS51294">
    <property type="entry name" value="HTH_MYB"/>
    <property type="match status" value="1"/>
</dbReference>
<dbReference type="PANTHER" id="PTHR13992">
    <property type="entry name" value="NUCLEAR RECEPTOR CO-REPRESSOR RELATED NCOR"/>
    <property type="match status" value="1"/>
</dbReference>
<dbReference type="OrthoDB" id="10258692at2759"/>
<evidence type="ECO:0000256" key="8">
    <source>
        <dbReference type="ARBA" id="ARBA00023015"/>
    </source>
</evidence>
<dbReference type="CDD" id="cd00167">
    <property type="entry name" value="SANT"/>
    <property type="match status" value="1"/>
</dbReference>
<feature type="compositionally biased region" description="Polar residues" evidence="18">
    <location>
        <begin position="709"/>
        <end position="719"/>
    </location>
</feature>
<dbReference type="GeneID" id="114861537"/>
<feature type="compositionally biased region" description="Basic and acidic residues" evidence="18">
    <location>
        <begin position="1710"/>
        <end position="1763"/>
    </location>
</feature>
<feature type="region of interest" description="Disordered" evidence="18">
    <location>
        <begin position="2264"/>
        <end position="2398"/>
    </location>
</feature>
<feature type="region of interest" description="Disordered" evidence="18">
    <location>
        <begin position="649"/>
        <end position="1014"/>
    </location>
</feature>
<dbReference type="Pfam" id="PF15784">
    <property type="entry name" value="GPS2_interact"/>
    <property type="match status" value="1"/>
</dbReference>
<feature type="domain" description="Myb-like" evidence="19">
    <location>
        <begin position="597"/>
        <end position="641"/>
    </location>
</feature>
<feature type="region of interest" description="Disordered" evidence="18">
    <location>
        <begin position="1115"/>
        <end position="1167"/>
    </location>
</feature>
<dbReference type="InterPro" id="IPR051571">
    <property type="entry name" value="N-CoR_corepressor"/>
</dbReference>
<evidence type="ECO:0000259" key="21">
    <source>
        <dbReference type="PROSITE" id="PS51294"/>
    </source>
</evidence>
<reference evidence="23" key="1">
    <citation type="submission" date="2025-08" db="UniProtKB">
        <authorList>
            <consortium name="RefSeq"/>
        </authorList>
    </citation>
    <scope>IDENTIFICATION</scope>
</reference>
<dbReference type="SMART" id="SM00717">
    <property type="entry name" value="SANT"/>
    <property type="match status" value="2"/>
</dbReference>
<keyword evidence="3" id="KW-0488">Methylation</keyword>
<feature type="compositionally biased region" description="Polar residues" evidence="18">
    <location>
        <begin position="820"/>
        <end position="832"/>
    </location>
</feature>
<evidence type="ECO:0000256" key="9">
    <source>
        <dbReference type="ARBA" id="ARBA00023054"/>
    </source>
</evidence>
<dbReference type="InterPro" id="IPR017930">
    <property type="entry name" value="Myb_dom"/>
</dbReference>
<feature type="compositionally biased region" description="Basic and acidic residues" evidence="18">
    <location>
        <begin position="1358"/>
        <end position="1375"/>
    </location>
</feature>
<feature type="region of interest" description="Disordered" evidence="18">
    <location>
        <begin position="1662"/>
        <end position="1959"/>
    </location>
</feature>
<organism evidence="22 23">
    <name type="scientific">Betta splendens</name>
    <name type="common">Siamese fighting fish</name>
    <dbReference type="NCBI Taxonomy" id="158456"/>
    <lineage>
        <taxon>Eukaryota</taxon>
        <taxon>Metazoa</taxon>
        <taxon>Chordata</taxon>
        <taxon>Craniata</taxon>
        <taxon>Vertebrata</taxon>
        <taxon>Euteleostomi</taxon>
        <taxon>Actinopterygii</taxon>
        <taxon>Neopterygii</taxon>
        <taxon>Teleostei</taxon>
        <taxon>Neoteleostei</taxon>
        <taxon>Acanthomorphata</taxon>
        <taxon>Anabantaria</taxon>
        <taxon>Anabantiformes</taxon>
        <taxon>Anabantoidei</taxon>
        <taxon>Osphronemidae</taxon>
        <taxon>Betta</taxon>
    </lineage>
</organism>
<keyword evidence="23" id="KW-0675">Receptor</keyword>
<evidence type="ECO:0000256" key="18">
    <source>
        <dbReference type="SAM" id="MobiDB-lite"/>
    </source>
</evidence>
<feature type="compositionally biased region" description="Polar residues" evidence="18">
    <location>
        <begin position="1831"/>
        <end position="1847"/>
    </location>
</feature>
<feature type="compositionally biased region" description="Basic and acidic residues" evidence="18">
    <location>
        <begin position="971"/>
        <end position="988"/>
    </location>
</feature>
<keyword evidence="9" id="KW-0175">Coiled coil</keyword>
<evidence type="ECO:0000256" key="17">
    <source>
        <dbReference type="ARBA" id="ARBA00079100"/>
    </source>
</evidence>
<protein>
    <recommendedName>
        <fullName evidence="14">Nuclear receptor corepressor 2</fullName>
    </recommendedName>
    <alternativeName>
        <fullName evidence="16">Silencing mediator of retinoic acid and thyroid hormone receptor</fullName>
    </alternativeName>
    <alternativeName>
        <fullName evidence="17">T3 receptor-associating factor</fullName>
    </alternativeName>
    <alternativeName>
        <fullName evidence="15">Thyroid-, retinoic-acid-receptor-associated corepressor</fullName>
    </alternativeName>
</protein>
<evidence type="ECO:0000256" key="3">
    <source>
        <dbReference type="ARBA" id="ARBA00022481"/>
    </source>
</evidence>
<keyword evidence="22" id="KW-1185">Reference proteome</keyword>
<feature type="compositionally biased region" description="Polar residues" evidence="18">
    <location>
        <begin position="1118"/>
        <end position="1136"/>
    </location>
</feature>
<feature type="compositionally biased region" description="Low complexity" evidence="18">
    <location>
        <begin position="491"/>
        <end position="504"/>
    </location>
</feature>
<feature type="domain" description="SANT" evidence="20">
    <location>
        <begin position="594"/>
        <end position="645"/>
    </location>
</feature>
<feature type="region of interest" description="Disordered" evidence="18">
    <location>
        <begin position="2049"/>
        <end position="2165"/>
    </location>
</feature>
<feature type="compositionally biased region" description="Polar residues" evidence="18">
    <location>
        <begin position="1518"/>
        <end position="1528"/>
    </location>
</feature>
<evidence type="ECO:0000256" key="1">
    <source>
        <dbReference type="ARBA" id="ARBA00004123"/>
    </source>
</evidence>
<feature type="compositionally biased region" description="Polar residues" evidence="18">
    <location>
        <begin position="1781"/>
        <end position="1823"/>
    </location>
</feature>
<evidence type="ECO:0000313" key="22">
    <source>
        <dbReference type="Proteomes" id="UP000515150"/>
    </source>
</evidence>
<feature type="region of interest" description="Disordered" evidence="18">
    <location>
        <begin position="2199"/>
        <end position="2231"/>
    </location>
</feature>
<dbReference type="PANTHER" id="PTHR13992:SF21">
    <property type="entry name" value="NUCLEAR RECEPTOR COREPRESSOR 2"/>
    <property type="match status" value="1"/>
</dbReference>